<evidence type="ECO:0000313" key="2">
    <source>
        <dbReference type="EMBL" id="MBB4538654.1"/>
    </source>
</evidence>
<proteinExistence type="predicted"/>
<dbReference type="AlphaFoldDB" id="A0A7W7EHF1"/>
<evidence type="ECO:0000313" key="3">
    <source>
        <dbReference type="Proteomes" id="UP000523431"/>
    </source>
</evidence>
<name>A0A7W7EHF1_RHIET</name>
<evidence type="ECO:0000313" key="1">
    <source>
        <dbReference type="EMBL" id="MBB4482825.1"/>
    </source>
</evidence>
<protein>
    <submittedName>
        <fullName evidence="2">Uncharacterized protein</fullName>
    </submittedName>
</protein>
<dbReference type="EMBL" id="JACIHU010000015">
    <property type="protein sequence ID" value="MBB4482825.1"/>
    <property type="molecule type" value="Genomic_DNA"/>
</dbReference>
<dbReference type="EMBL" id="JACIID010000015">
    <property type="protein sequence ID" value="MBB4538654.1"/>
    <property type="molecule type" value="Genomic_DNA"/>
</dbReference>
<comment type="caution">
    <text evidence="2">The sequence shown here is derived from an EMBL/GenBank/DDBJ whole genome shotgun (WGS) entry which is preliminary data.</text>
</comment>
<organism evidence="2 3">
    <name type="scientific">Rhizobium etli</name>
    <dbReference type="NCBI Taxonomy" id="29449"/>
    <lineage>
        <taxon>Bacteria</taxon>
        <taxon>Pseudomonadati</taxon>
        <taxon>Pseudomonadota</taxon>
        <taxon>Alphaproteobacteria</taxon>
        <taxon>Hyphomicrobiales</taxon>
        <taxon>Rhizobiaceae</taxon>
        <taxon>Rhizobium/Agrobacterium group</taxon>
        <taxon>Rhizobium</taxon>
    </lineage>
</organism>
<gene>
    <name evidence="1" type="ORF">GGE46_005441</name>
    <name evidence="2" type="ORF">GGE57_005438</name>
</gene>
<reference evidence="3 4" key="1">
    <citation type="submission" date="2020-08" db="EMBL/GenBank/DDBJ databases">
        <title>Genomic Encyclopedia of Type Strains, Phase IV (KMG-V): Genome sequencing to study the core and pangenomes of soil and plant-associated prokaryotes.</title>
        <authorList>
            <person name="Whitman W."/>
        </authorList>
    </citation>
    <scope>NUCLEOTIDE SEQUENCE [LARGE SCALE GENOMIC DNA]</scope>
    <source>
        <strain evidence="1 4">SEMIA 471</strain>
        <strain evidence="2 3">SEMIA 489</strain>
    </source>
</reference>
<dbReference type="Proteomes" id="UP000557344">
    <property type="component" value="Unassembled WGS sequence"/>
</dbReference>
<sequence>MGDIAFEVELAKSGKTLFAPAEKTLTQVLEDHG</sequence>
<accession>A0A7W7EHF1</accession>
<evidence type="ECO:0000313" key="4">
    <source>
        <dbReference type="Proteomes" id="UP000557344"/>
    </source>
</evidence>
<dbReference type="Proteomes" id="UP000523431">
    <property type="component" value="Unassembled WGS sequence"/>
</dbReference>